<dbReference type="GO" id="GO:0016459">
    <property type="term" value="C:myosin complex"/>
    <property type="evidence" value="ECO:0007669"/>
    <property type="project" value="UniProtKB-KW"/>
</dbReference>
<dbReference type="PROSITE" id="PS00107">
    <property type="entry name" value="PROTEIN_KINASE_ATP"/>
    <property type="match status" value="1"/>
</dbReference>
<evidence type="ECO:0000256" key="24">
    <source>
        <dbReference type="PROSITE-ProRule" id="PRU00782"/>
    </source>
</evidence>
<dbReference type="GO" id="GO:0019752">
    <property type="term" value="P:carboxylic acid metabolic process"/>
    <property type="evidence" value="ECO:0007669"/>
    <property type="project" value="InterPro"/>
</dbReference>
<dbReference type="SUPFAM" id="SSF56112">
    <property type="entry name" value="Protein kinase-like (PK-like)"/>
    <property type="match status" value="1"/>
</dbReference>
<dbReference type="GO" id="GO:0000146">
    <property type="term" value="F:microfilament motor activity"/>
    <property type="evidence" value="ECO:0007669"/>
    <property type="project" value="TreeGrafter"/>
</dbReference>
<feature type="compositionally biased region" description="Polar residues" evidence="27">
    <location>
        <begin position="965"/>
        <end position="975"/>
    </location>
</feature>
<proteinExistence type="inferred from homology"/>
<feature type="domain" description="Myosin motor" evidence="29">
    <location>
        <begin position="170"/>
        <end position="255"/>
    </location>
</feature>
<dbReference type="PROSITE" id="PS51456">
    <property type="entry name" value="MYOSIN_MOTOR"/>
    <property type="match status" value="2"/>
</dbReference>
<feature type="compositionally biased region" description="Basic residues" evidence="27">
    <location>
        <begin position="576"/>
        <end position="589"/>
    </location>
</feature>
<evidence type="ECO:0000313" key="30">
    <source>
        <dbReference type="EMBL" id="RXM29315.1"/>
    </source>
</evidence>
<dbReference type="InterPro" id="IPR000048">
    <property type="entry name" value="IQ_motif_EF-hand-BS"/>
</dbReference>
<dbReference type="InterPro" id="IPR036961">
    <property type="entry name" value="Kinesin_motor_dom_sf"/>
</dbReference>
<dbReference type="InterPro" id="IPR000719">
    <property type="entry name" value="Prot_kinase_dom"/>
</dbReference>
<dbReference type="InterPro" id="IPR011009">
    <property type="entry name" value="Kinase-like_dom_sf"/>
</dbReference>
<feature type="compositionally biased region" description="Basic and acidic residues" evidence="27">
    <location>
        <begin position="694"/>
        <end position="703"/>
    </location>
</feature>
<comment type="similarity">
    <text evidence="4">In the C-terminal section; belongs to the TRAFAC class myosin-kinesin ATPase superfamily. Myosin family.</text>
</comment>
<dbReference type="PROSITE" id="PS50096">
    <property type="entry name" value="IQ"/>
    <property type="match status" value="9"/>
</dbReference>
<organism evidence="30 31">
    <name type="scientific">Acipenser ruthenus</name>
    <name type="common">Sterlet sturgeon</name>
    <dbReference type="NCBI Taxonomy" id="7906"/>
    <lineage>
        <taxon>Eukaryota</taxon>
        <taxon>Metazoa</taxon>
        <taxon>Chordata</taxon>
        <taxon>Craniata</taxon>
        <taxon>Vertebrata</taxon>
        <taxon>Euteleostomi</taxon>
        <taxon>Actinopterygii</taxon>
        <taxon>Chondrostei</taxon>
        <taxon>Acipenseriformes</taxon>
        <taxon>Acipenseridae</taxon>
        <taxon>Acipenser</taxon>
    </lineage>
</organism>
<dbReference type="InterPro" id="IPR052409">
    <property type="entry name" value="Myosin-III_kinase_activity"/>
</dbReference>
<dbReference type="InterPro" id="IPR001609">
    <property type="entry name" value="Myosin_head_motor_dom-like"/>
</dbReference>
<dbReference type="Gene3D" id="1.20.5.190">
    <property type="match status" value="4"/>
</dbReference>
<dbReference type="Pfam" id="PF00612">
    <property type="entry name" value="IQ"/>
    <property type="match status" value="8"/>
</dbReference>
<evidence type="ECO:0000256" key="7">
    <source>
        <dbReference type="ARBA" id="ARBA00022527"/>
    </source>
</evidence>
<evidence type="ECO:0000256" key="1">
    <source>
        <dbReference type="ARBA" id="ARBA00001933"/>
    </source>
</evidence>
<feature type="compositionally biased region" description="Basic and acidic residues" evidence="27">
    <location>
        <begin position="847"/>
        <end position="860"/>
    </location>
</feature>
<evidence type="ECO:0000256" key="13">
    <source>
        <dbReference type="ARBA" id="ARBA00022840"/>
    </source>
</evidence>
<dbReference type="PANTHER" id="PTHR46256:SF4">
    <property type="entry name" value="MYOSIN-IIIA"/>
    <property type="match status" value="1"/>
</dbReference>
<dbReference type="InterPro" id="IPR017441">
    <property type="entry name" value="Protein_kinase_ATP_BS"/>
</dbReference>
<dbReference type="InterPro" id="IPR015421">
    <property type="entry name" value="PyrdxlP-dep_Trfase_major"/>
</dbReference>
<feature type="region of interest" description="Actin-binding" evidence="24">
    <location>
        <begin position="363"/>
        <end position="385"/>
    </location>
</feature>
<feature type="region of interest" description="Disordered" evidence="27">
    <location>
        <begin position="596"/>
        <end position="889"/>
    </location>
</feature>
<dbReference type="Gene3D" id="3.90.1150.170">
    <property type="match status" value="3"/>
</dbReference>
<comment type="caution">
    <text evidence="30">The sequence shown here is derived from an EMBL/GenBank/DDBJ whole genome shotgun (WGS) entry which is preliminary data.</text>
</comment>
<dbReference type="Gene3D" id="3.40.850.10">
    <property type="entry name" value="Kinesin motor domain"/>
    <property type="match status" value="2"/>
</dbReference>
<keyword evidence="26" id="KW-0175">Coiled coil</keyword>
<evidence type="ECO:0000256" key="4">
    <source>
        <dbReference type="ARBA" id="ARBA00006998"/>
    </source>
</evidence>
<keyword evidence="31" id="KW-1185">Reference proteome</keyword>
<dbReference type="Pfam" id="PF00063">
    <property type="entry name" value="Myosin_head"/>
    <property type="match status" value="1"/>
</dbReference>
<dbReference type="GO" id="GO:0030832">
    <property type="term" value="P:regulation of actin filament length"/>
    <property type="evidence" value="ECO:0007669"/>
    <property type="project" value="TreeGrafter"/>
</dbReference>
<feature type="coiled-coil region" evidence="26">
    <location>
        <begin position="904"/>
        <end position="938"/>
    </location>
</feature>
<keyword evidence="19" id="KW-0456">Lyase</keyword>
<comment type="caution">
    <text evidence="24">Lacks conserved residue(s) required for the propagation of feature annotation.</text>
</comment>
<keyword evidence="21" id="KW-0844">Vision</keyword>
<evidence type="ECO:0000256" key="9">
    <source>
        <dbReference type="ARBA" id="ARBA00022679"/>
    </source>
</evidence>
<evidence type="ECO:0000256" key="18">
    <source>
        <dbReference type="ARBA" id="ARBA00023212"/>
    </source>
</evidence>
<keyword evidence="7" id="KW-0723">Serine/threonine-protein kinase</keyword>
<comment type="catalytic activity">
    <reaction evidence="22">
        <text>L-threonyl-[protein] + ATP = O-phospho-L-threonyl-[protein] + ADP + H(+)</text>
        <dbReference type="Rhea" id="RHEA:46608"/>
        <dbReference type="Rhea" id="RHEA-COMP:11060"/>
        <dbReference type="Rhea" id="RHEA-COMP:11605"/>
        <dbReference type="ChEBI" id="CHEBI:15378"/>
        <dbReference type="ChEBI" id="CHEBI:30013"/>
        <dbReference type="ChEBI" id="CHEBI:30616"/>
        <dbReference type="ChEBI" id="CHEBI:61977"/>
        <dbReference type="ChEBI" id="CHEBI:456216"/>
        <dbReference type="EC" id="2.7.11.1"/>
    </reaction>
</comment>
<dbReference type="SMART" id="SM00220">
    <property type="entry name" value="S_TKc"/>
    <property type="match status" value="1"/>
</dbReference>
<protein>
    <recommendedName>
        <fullName evidence="5">non-specific serine/threonine protein kinase</fullName>
        <ecNumber evidence="5">2.7.11.1</ecNumber>
    </recommendedName>
</protein>
<dbReference type="EMBL" id="SCEB01215485">
    <property type="protein sequence ID" value="RXM29315.1"/>
    <property type="molecule type" value="Genomic_DNA"/>
</dbReference>
<feature type="compositionally biased region" description="Basic and acidic residues" evidence="27">
    <location>
        <begin position="796"/>
        <end position="805"/>
    </location>
</feature>
<keyword evidence="14" id="KW-0663">Pyridoxal phosphate</keyword>
<feature type="domain" description="Myosin motor" evidence="29">
    <location>
        <begin position="256"/>
        <end position="482"/>
    </location>
</feature>
<dbReference type="InterPro" id="IPR027417">
    <property type="entry name" value="P-loop_NTPase"/>
</dbReference>
<feature type="domain" description="Protein kinase" evidence="28">
    <location>
        <begin position="21"/>
        <end position="443"/>
    </location>
</feature>
<dbReference type="GO" id="GO:0030170">
    <property type="term" value="F:pyridoxal phosphate binding"/>
    <property type="evidence" value="ECO:0007669"/>
    <property type="project" value="InterPro"/>
</dbReference>
<dbReference type="GO" id="GO:0016830">
    <property type="term" value="F:carbon-carbon lyase activity"/>
    <property type="evidence" value="ECO:0007669"/>
    <property type="project" value="InterPro"/>
</dbReference>
<gene>
    <name evidence="30" type="ORF">EOD39_8908</name>
</gene>
<reference evidence="30 31" key="1">
    <citation type="submission" date="2019-01" db="EMBL/GenBank/DDBJ databases">
        <title>Draft Genome and Complete Hox-Cluster Characterization of the Sterlet Sturgeon (Acipenser ruthenus).</title>
        <authorList>
            <person name="Wei Q."/>
        </authorList>
    </citation>
    <scope>NUCLEOTIDE SEQUENCE [LARGE SCALE GENOMIC DNA]</scope>
    <source>
        <strain evidence="30">WHYD16114868_AA</strain>
        <tissue evidence="30">Blood</tissue>
    </source>
</reference>
<dbReference type="InterPro" id="IPR002129">
    <property type="entry name" value="PyrdxlP-dep_de-COase"/>
</dbReference>
<dbReference type="Gene3D" id="1.20.120.720">
    <property type="entry name" value="Myosin VI head, motor domain, U50 subdomain"/>
    <property type="match status" value="1"/>
</dbReference>
<dbReference type="GO" id="GO:0005524">
    <property type="term" value="F:ATP binding"/>
    <property type="evidence" value="ECO:0007669"/>
    <property type="project" value="UniProtKB-UniRule"/>
</dbReference>
<evidence type="ECO:0000256" key="19">
    <source>
        <dbReference type="ARBA" id="ARBA00023239"/>
    </source>
</evidence>
<dbReference type="SMART" id="SM00242">
    <property type="entry name" value="MYSc"/>
    <property type="match status" value="1"/>
</dbReference>
<dbReference type="FunFam" id="1.20.5.190:FF:000055">
    <property type="entry name" value="Putative microtubule-associated protein futsch"/>
    <property type="match status" value="1"/>
</dbReference>
<keyword evidence="8" id="KW-0716">Sensory transduction</keyword>
<keyword evidence="12" id="KW-0418">Kinase</keyword>
<evidence type="ECO:0000259" key="28">
    <source>
        <dbReference type="PROSITE" id="PS50011"/>
    </source>
</evidence>
<dbReference type="Gene3D" id="6.20.240.20">
    <property type="match status" value="1"/>
</dbReference>
<accession>A0A444U2E8</accession>
<evidence type="ECO:0000256" key="23">
    <source>
        <dbReference type="ARBA" id="ARBA00048679"/>
    </source>
</evidence>
<evidence type="ECO:0000313" key="31">
    <source>
        <dbReference type="Proteomes" id="UP000289886"/>
    </source>
</evidence>
<dbReference type="Gene3D" id="3.30.200.20">
    <property type="entry name" value="Phosphorylase Kinase, domain 1"/>
    <property type="match status" value="1"/>
</dbReference>
<dbReference type="CDD" id="cd06450">
    <property type="entry name" value="DOPA_deC_like"/>
    <property type="match status" value="1"/>
</dbReference>
<keyword evidence="18" id="KW-0206">Cytoskeleton</keyword>
<dbReference type="SUPFAM" id="SSF52540">
    <property type="entry name" value="P-loop containing nucleoside triphosphate hydrolases"/>
    <property type="match status" value="2"/>
</dbReference>
<keyword evidence="13 25" id="KW-0067">ATP-binding</keyword>
<evidence type="ECO:0000256" key="17">
    <source>
        <dbReference type="ARBA" id="ARBA00023203"/>
    </source>
</evidence>
<evidence type="ECO:0000256" key="27">
    <source>
        <dbReference type="SAM" id="MobiDB-lite"/>
    </source>
</evidence>
<evidence type="ECO:0000256" key="15">
    <source>
        <dbReference type="ARBA" id="ARBA00023123"/>
    </source>
</evidence>
<keyword evidence="15 24" id="KW-0518">Myosin</keyword>
<dbReference type="Pfam" id="PF00282">
    <property type="entry name" value="Pyridoxal_deC"/>
    <property type="match status" value="2"/>
</dbReference>
<feature type="compositionally biased region" description="Acidic residues" evidence="27">
    <location>
        <begin position="680"/>
        <end position="689"/>
    </location>
</feature>
<evidence type="ECO:0000256" key="25">
    <source>
        <dbReference type="PROSITE-ProRule" id="PRU10141"/>
    </source>
</evidence>
<keyword evidence="20" id="KW-0966">Cell projection</keyword>
<dbReference type="Pfam" id="PF00069">
    <property type="entry name" value="Pkinase"/>
    <property type="match status" value="1"/>
</dbReference>
<dbReference type="InterPro" id="IPR015424">
    <property type="entry name" value="PyrdxlP-dep_Trfase"/>
</dbReference>
<dbReference type="SMR" id="A0A444U2E8"/>
<evidence type="ECO:0000256" key="16">
    <source>
        <dbReference type="ARBA" id="ARBA00023175"/>
    </source>
</evidence>
<evidence type="ECO:0000256" key="5">
    <source>
        <dbReference type="ARBA" id="ARBA00012513"/>
    </source>
</evidence>
<dbReference type="FunFam" id="1.20.5.4820:FF:000005">
    <property type="entry name" value="Myosin IIIB"/>
    <property type="match status" value="1"/>
</dbReference>
<evidence type="ECO:0000256" key="20">
    <source>
        <dbReference type="ARBA" id="ARBA00023273"/>
    </source>
</evidence>
<dbReference type="Proteomes" id="UP000289886">
    <property type="component" value="Unassembled WGS sequence"/>
</dbReference>
<dbReference type="GO" id="GO:0003779">
    <property type="term" value="F:actin binding"/>
    <property type="evidence" value="ECO:0007669"/>
    <property type="project" value="UniProtKB-KW"/>
</dbReference>
<name>A0A444U2E8_ACIRT</name>
<evidence type="ECO:0000256" key="3">
    <source>
        <dbReference type="ARBA" id="ARBA00004316"/>
    </source>
</evidence>
<feature type="compositionally biased region" description="Polar residues" evidence="27">
    <location>
        <begin position="983"/>
        <end position="994"/>
    </location>
</feature>
<sequence length="1448" mass="165584">MFPVSGKSIVFDSFPDPSDTWEIIETIGKGTYGKVFKVVNKINGSKAAVKVLDPIHDIDEEIEAEYNILRALSDHSNVVKFYGMFYKKDAKIGDQLWLVLEVIACEQQLDSTYDSRCDVWSLGITAIELGDGDPPLADLHPMRALFKIPRHERINTKKSSYMKSFNSNLDDVDDLASLEILDENTVTEQLQNRYSKEKIYTYVGDILIAVNPFQKMDLYAPQYTKMYIGAKRTANPPHIFAVADIAYQSLVSYNADQFFIEKFEVNLKAKNFWRPKRVELSFGIHHYAGKVLYNASGFLAKNRDTLPADIILLLRSSENDLIRKLVTNPLTKTGNLAHTKGKVVSTNQTHTSPRSPNSTKYSLMDLLSKMVAGQPHFVRCIKPNNDRQASKFDREKVLVQLRYTGVLETAKIRRQGFSHRILFANFIKRYSVLAFRSNEDPPVSPETCAAILEKAKLDNWVLGKTKLFLKYYHVEHLNLMLKEMIDRIVLVQACVRGWLGAKRYRKMQEKREQSAVVLQSAYRGHKVRKDHNNDRNKVKTESFIIQLQAVCRGYLARKQYKEVVNEKNKAATKIQARYRGHKDRKSLKRKREAIMKEKEAEETKSVQEQSSVEKAQEGEDGSINGDTESGGQQQDDKDDTKAAIVLQSNYRGYRERKRMKERRQNADVVCTDLPPPVAMEEAEQNETQEPESNTVDKEGEEARAATVIQSNFRGHRERRKLEEEGKIPVGAKKTTNVEQKQQTPRGSVKSNAESMQQQAEKTEGDEEAKAAVVIQSNFRGHKERRRLQQEGKIPNKRKEEVKGESVEEAPTMTEEFPEPPSDEAGADEEKAATVIQSNFRGHRDRKRLKEERDLHGRKEAVVQVNPEPEPPKEPSIPETENPDQQEQEAAAVKIQSNFRGYKDRKNLKEASERERLELETFSKQITKLSQNYLTLQKKLNEIILARHQKLLDNSMYVKEPRMNGYSPSENQQVDQKQARTSRRSQQPKTLNTPEDSTYYNLIHIYKDLLPASDGDTATMAFLQEVMDILLSYIVNTFDRSTKVIDFHYPNELLQANNWELTDEPETLDDILLNCRSTMKYAIKTGHPRYFNQLSTGLDMVGLAADWLTSTANTNMFTYEIAPVFVLMEYVTLKKMREMIGWPDGNGDGIFSPGGAISNMYAMLVARYKMFPEVKEKGMSAVPRLVAFTSEHSHFSIKKGAAALGIGTDSVILVKVDDRGKMIPSDLERRIIEAKQKGYVPFFVSATAGTTVYGAFDPLIAIADVCKKHKVWMHVDGLMQNCNQMHACYLFQQDKHYDLSYDTGDKALQCGRHVDIFKLWLMWKAKSTLYAELDNKLMNQVVLKSLHLTRKSLMIMGTIGFEAQIDKCLELSEYLYNKIKNREGYEMVFNEKVAPVIKTRMMEYGTTMVSYQPQGDKVNFFRMVISNPAAAFEDIDFLIDEIERLGQDL</sequence>
<dbReference type="Gene3D" id="3.40.640.10">
    <property type="entry name" value="Type I PLP-dependent aspartate aminotransferase-like (Major domain)"/>
    <property type="match status" value="2"/>
</dbReference>
<dbReference type="PROSITE" id="PS50011">
    <property type="entry name" value="PROTEIN_KINASE_DOM"/>
    <property type="match status" value="1"/>
</dbReference>
<dbReference type="GO" id="GO:0004674">
    <property type="term" value="F:protein serine/threonine kinase activity"/>
    <property type="evidence" value="ECO:0007669"/>
    <property type="project" value="UniProtKB-KW"/>
</dbReference>
<dbReference type="GO" id="GO:0007605">
    <property type="term" value="P:sensory perception of sound"/>
    <property type="evidence" value="ECO:0007669"/>
    <property type="project" value="TreeGrafter"/>
</dbReference>
<dbReference type="PANTHER" id="PTHR46256">
    <property type="entry name" value="AGAP011099-PA"/>
    <property type="match status" value="1"/>
</dbReference>
<feature type="region of interest" description="Disordered" evidence="27">
    <location>
        <begin position="959"/>
        <end position="994"/>
    </location>
</feature>
<dbReference type="GO" id="GO:0001917">
    <property type="term" value="C:photoreceptor inner segment"/>
    <property type="evidence" value="ECO:0007669"/>
    <property type="project" value="TreeGrafter"/>
</dbReference>
<evidence type="ECO:0000256" key="10">
    <source>
        <dbReference type="ARBA" id="ARBA00022737"/>
    </source>
</evidence>
<evidence type="ECO:0000256" key="21">
    <source>
        <dbReference type="ARBA" id="ARBA00023305"/>
    </source>
</evidence>
<comment type="similarity">
    <text evidence="24">Belongs to the TRAFAC class myosin-kinesin ATPase superfamily. Myosin family.</text>
</comment>
<evidence type="ECO:0000259" key="29">
    <source>
        <dbReference type="PROSITE" id="PS51456"/>
    </source>
</evidence>
<dbReference type="CDD" id="cd23767">
    <property type="entry name" value="IQCD"/>
    <property type="match status" value="4"/>
</dbReference>
<evidence type="ECO:0000256" key="22">
    <source>
        <dbReference type="ARBA" id="ARBA00047899"/>
    </source>
</evidence>
<dbReference type="GO" id="GO:0007601">
    <property type="term" value="P:visual perception"/>
    <property type="evidence" value="ECO:0007669"/>
    <property type="project" value="UniProtKB-KW"/>
</dbReference>
<keyword evidence="17 24" id="KW-0009">Actin-binding</keyword>
<dbReference type="SMART" id="SM00015">
    <property type="entry name" value="IQ"/>
    <property type="match status" value="9"/>
</dbReference>
<dbReference type="GO" id="GO:0032433">
    <property type="term" value="C:filopodium tip"/>
    <property type="evidence" value="ECO:0007669"/>
    <property type="project" value="TreeGrafter"/>
</dbReference>
<feature type="compositionally biased region" description="Basic and acidic residues" evidence="27">
    <location>
        <begin position="596"/>
        <end position="605"/>
    </location>
</feature>
<keyword evidence="6" id="KW-0963">Cytoplasm</keyword>
<evidence type="ECO:0000256" key="11">
    <source>
        <dbReference type="ARBA" id="ARBA00022741"/>
    </source>
</evidence>
<feature type="compositionally biased region" description="Acidic residues" evidence="27">
    <location>
        <begin position="815"/>
        <end position="826"/>
    </location>
</feature>
<evidence type="ECO:0000256" key="26">
    <source>
        <dbReference type="SAM" id="Coils"/>
    </source>
</evidence>
<keyword evidence="10" id="KW-0677">Repeat</keyword>
<dbReference type="GO" id="GO:0051491">
    <property type="term" value="P:positive regulation of filopodium assembly"/>
    <property type="evidence" value="ECO:0007669"/>
    <property type="project" value="TreeGrafter"/>
</dbReference>
<comment type="catalytic activity">
    <reaction evidence="23">
        <text>L-seryl-[protein] + ATP = O-phospho-L-seryl-[protein] + ADP + H(+)</text>
        <dbReference type="Rhea" id="RHEA:17989"/>
        <dbReference type="Rhea" id="RHEA-COMP:9863"/>
        <dbReference type="Rhea" id="RHEA-COMP:11604"/>
        <dbReference type="ChEBI" id="CHEBI:15378"/>
        <dbReference type="ChEBI" id="CHEBI:29999"/>
        <dbReference type="ChEBI" id="CHEBI:30616"/>
        <dbReference type="ChEBI" id="CHEBI:83421"/>
        <dbReference type="ChEBI" id="CHEBI:456216"/>
        <dbReference type="EC" id="2.7.11.1"/>
    </reaction>
</comment>
<comment type="subcellular location">
    <subcellularLocation>
        <location evidence="3">Cell projection</location>
    </subcellularLocation>
    <subcellularLocation>
        <location evidence="2">Cytoplasm</location>
        <location evidence="2">Cytoskeleton</location>
    </subcellularLocation>
</comment>
<evidence type="ECO:0000256" key="6">
    <source>
        <dbReference type="ARBA" id="ARBA00022490"/>
    </source>
</evidence>
<evidence type="ECO:0000256" key="12">
    <source>
        <dbReference type="ARBA" id="ARBA00022777"/>
    </source>
</evidence>
<feature type="region of interest" description="Disordered" evidence="27">
    <location>
        <begin position="570"/>
        <end position="589"/>
    </location>
</feature>
<comment type="cofactor">
    <cofactor evidence="1">
        <name>pyridoxal 5'-phosphate</name>
        <dbReference type="ChEBI" id="CHEBI:597326"/>
    </cofactor>
</comment>
<dbReference type="SUPFAM" id="SSF53383">
    <property type="entry name" value="PLP-dependent transferases"/>
    <property type="match status" value="2"/>
</dbReference>
<keyword evidence="9" id="KW-0808">Transferase</keyword>
<dbReference type="EC" id="2.7.11.1" evidence="5"/>
<keyword evidence="11 25" id="KW-0547">Nucleotide-binding</keyword>
<evidence type="ECO:0000256" key="14">
    <source>
        <dbReference type="ARBA" id="ARBA00022898"/>
    </source>
</evidence>
<keyword evidence="16" id="KW-0505">Motor protein</keyword>
<dbReference type="GO" id="GO:0032426">
    <property type="term" value="C:stereocilium tip"/>
    <property type="evidence" value="ECO:0007669"/>
    <property type="project" value="TreeGrafter"/>
</dbReference>
<dbReference type="Gene3D" id="1.20.58.530">
    <property type="match status" value="1"/>
</dbReference>
<evidence type="ECO:0000256" key="2">
    <source>
        <dbReference type="ARBA" id="ARBA00004245"/>
    </source>
</evidence>
<feature type="binding site" evidence="25">
    <location>
        <position position="50"/>
    </location>
    <ligand>
        <name>ATP</name>
        <dbReference type="ChEBI" id="CHEBI:30616"/>
    </ligand>
</feature>
<feature type="compositionally biased region" description="Polar residues" evidence="27">
    <location>
        <begin position="733"/>
        <end position="759"/>
    </location>
</feature>
<evidence type="ECO:0000256" key="8">
    <source>
        <dbReference type="ARBA" id="ARBA00022606"/>
    </source>
</evidence>